<feature type="region of interest" description="Disordered" evidence="9">
    <location>
        <begin position="544"/>
        <end position="575"/>
    </location>
</feature>
<protein>
    <submittedName>
        <fullName evidence="12">Zinc finger protein 263</fullName>
    </submittedName>
</protein>
<feature type="region of interest" description="Disordered" evidence="9">
    <location>
        <begin position="441"/>
        <end position="462"/>
    </location>
</feature>
<feature type="binding site" evidence="8">
    <location>
        <position position="8"/>
    </location>
    <ligand>
        <name>Zn(2+)</name>
        <dbReference type="ChEBI" id="CHEBI:29105"/>
    </ligand>
</feature>
<feature type="domain" description="C2H2-type" evidence="10">
    <location>
        <begin position="639"/>
        <end position="666"/>
    </location>
</feature>
<name>A0A8D8BY80_CULPI</name>
<feature type="domain" description="C2H2-type" evidence="10">
    <location>
        <begin position="777"/>
        <end position="798"/>
    </location>
</feature>
<feature type="binding site" evidence="8">
    <location>
        <position position="56"/>
    </location>
    <ligand>
        <name>Zn(2+)</name>
        <dbReference type="ChEBI" id="CHEBI:29105"/>
    </ligand>
</feature>
<dbReference type="GO" id="GO:0005634">
    <property type="term" value="C:nucleus"/>
    <property type="evidence" value="ECO:0007669"/>
    <property type="project" value="UniProtKB-SubCell"/>
</dbReference>
<dbReference type="GO" id="GO:0008270">
    <property type="term" value="F:zinc ion binding"/>
    <property type="evidence" value="ECO:0007669"/>
    <property type="project" value="UniProtKB-UniRule"/>
</dbReference>
<feature type="binding site" evidence="8">
    <location>
        <position position="5"/>
    </location>
    <ligand>
        <name>Zn(2+)</name>
        <dbReference type="ChEBI" id="CHEBI:29105"/>
    </ligand>
</feature>
<keyword evidence="3" id="KW-0677">Repeat</keyword>
<dbReference type="EMBL" id="HBUE01091040">
    <property type="protein sequence ID" value="CAG6481522.1"/>
    <property type="molecule type" value="Transcribed_RNA"/>
</dbReference>
<dbReference type="PROSITE" id="PS51915">
    <property type="entry name" value="ZAD"/>
    <property type="match status" value="1"/>
</dbReference>
<feature type="compositionally biased region" description="Polar residues" evidence="9">
    <location>
        <begin position="93"/>
        <end position="104"/>
    </location>
</feature>
<evidence type="ECO:0000256" key="1">
    <source>
        <dbReference type="ARBA" id="ARBA00004123"/>
    </source>
</evidence>
<feature type="domain" description="C2H2-type" evidence="10">
    <location>
        <begin position="748"/>
        <end position="775"/>
    </location>
</feature>
<feature type="binding site" evidence="8">
    <location>
        <position position="53"/>
    </location>
    <ligand>
        <name>Zn(2+)</name>
        <dbReference type="ChEBI" id="CHEBI:29105"/>
    </ligand>
</feature>
<dbReference type="InterPro" id="IPR013087">
    <property type="entry name" value="Znf_C2H2_type"/>
</dbReference>
<feature type="region of interest" description="Disordered" evidence="9">
    <location>
        <begin position="849"/>
        <end position="886"/>
    </location>
</feature>
<evidence type="ECO:0000313" key="12">
    <source>
        <dbReference type="EMBL" id="CAG6481522.1"/>
    </source>
</evidence>
<feature type="domain" description="C2H2-type" evidence="10">
    <location>
        <begin position="498"/>
        <end position="525"/>
    </location>
</feature>
<feature type="domain" description="ZAD" evidence="11">
    <location>
        <begin position="3"/>
        <end position="80"/>
    </location>
</feature>
<dbReference type="SMART" id="SM00868">
    <property type="entry name" value="zf-AD"/>
    <property type="match status" value="1"/>
</dbReference>
<comment type="subcellular location">
    <subcellularLocation>
        <location evidence="1">Nucleus</location>
    </subcellularLocation>
</comment>
<dbReference type="Gene3D" id="3.40.1800.20">
    <property type="match status" value="1"/>
</dbReference>
<evidence type="ECO:0000256" key="6">
    <source>
        <dbReference type="ARBA" id="ARBA00023242"/>
    </source>
</evidence>
<evidence type="ECO:0000256" key="5">
    <source>
        <dbReference type="ARBA" id="ARBA00022833"/>
    </source>
</evidence>
<dbReference type="Pfam" id="PF07776">
    <property type="entry name" value="zf-AD"/>
    <property type="match status" value="1"/>
</dbReference>
<dbReference type="AlphaFoldDB" id="A0A8D8BY80"/>
<organism evidence="12">
    <name type="scientific">Culex pipiens</name>
    <name type="common">House mosquito</name>
    <dbReference type="NCBI Taxonomy" id="7175"/>
    <lineage>
        <taxon>Eukaryota</taxon>
        <taxon>Metazoa</taxon>
        <taxon>Ecdysozoa</taxon>
        <taxon>Arthropoda</taxon>
        <taxon>Hexapoda</taxon>
        <taxon>Insecta</taxon>
        <taxon>Pterygota</taxon>
        <taxon>Neoptera</taxon>
        <taxon>Endopterygota</taxon>
        <taxon>Diptera</taxon>
        <taxon>Nematocera</taxon>
        <taxon>Culicoidea</taxon>
        <taxon>Culicidae</taxon>
        <taxon>Culicinae</taxon>
        <taxon>Culicini</taxon>
        <taxon>Culex</taxon>
        <taxon>Culex</taxon>
    </lineage>
</organism>
<sequence length="926" mass="103958">MESWCRICSRSDEFRRFPLFSVADVSQEVIAKMITSCTDTLVSSEDGLPQQICPDCLITLSLAYSFRRLCRRTDAKFRETFDPRAPAEHMATGGSQPRRSQSQVGLDESGGGGVVYDSVPVIKEEVEFYEYECSAPPPPPPEDQWVIQNPRTIHEATAGAMTVLHNPGGQYQEEGGGVGEQPDVDDMMSSMVPMVTMEEGGGGLDPAEYGECSGSGQRKKKHEPERFSKRIRRQESPALHDGTAGADPSHFLVAMPDPAGNGLLEEIITSDGQQLVINPAKQLQRCQYCRKKMKKPYKHRNGKCMETKKMPARPRCPYCHIVFVRSSSIPLHVQNSCRVYRELCATSQELPDPNEPVEELATEEVAPPQPPTVKVKNNSKTVDVKPILQKSKPKSSLICRYCYMSFGKRATLIKHQRDRCRVLNELDVERLTSNLAALETSIADTTTAQEPEPEREKVQDDDDTEETTCVYCTQLVSRKTRFQHHNGRCVLGRANADHPCPYCDSAYASRSNLLRHQREHCQKYREEHNTDITLTNAFQGLPMEGDTSLDETGPKTVADASPAAKPERKPKPPKEEVVYVVKRKKLKQVTTPTTTKPTKRTPPEPANFVCSYCRKGFALRDTLIEHQRSCTARKLHKQVKCQFCGMVISNRGNLRKHQKLYCKHVPREDAPKLEHSEDEQETVPELKKPKIVKPLKKVKKEKASNGPPAEVDQSTKEDPPPEEIAPPASDDEPVLKRRPGRPGKHNNIPCPHCDKTFQNHRQLRNHVRICAKSRKMYKCKYCPAEFTHPSNMSRHIRLKRCTAVNTLNETVENGFQSDSCNLLSSTVHEPDPLGEPTADEDFEMILPDSSQEQPIRPDLAENNNATQREVKEPDVPEAEDALTVHPEAVLFSEEVELQQEQPPAAEVVQPELPAATLGAEQEQAGQ</sequence>
<keyword evidence="2 8" id="KW-0479">Metal-binding</keyword>
<reference evidence="12" key="1">
    <citation type="submission" date="2021-05" db="EMBL/GenBank/DDBJ databases">
        <authorList>
            <person name="Alioto T."/>
            <person name="Alioto T."/>
            <person name="Gomez Garrido J."/>
        </authorList>
    </citation>
    <scope>NUCLEOTIDE SEQUENCE</scope>
</reference>
<dbReference type="SUPFAM" id="SSF57716">
    <property type="entry name" value="Glucocorticoid receptor-like (DNA-binding domain)"/>
    <property type="match status" value="1"/>
</dbReference>
<feature type="region of interest" description="Disordered" evidence="9">
    <location>
        <begin position="200"/>
        <end position="254"/>
    </location>
</feature>
<accession>A0A8D8BY80</accession>
<dbReference type="SUPFAM" id="SSF57667">
    <property type="entry name" value="beta-beta-alpha zinc fingers"/>
    <property type="match status" value="2"/>
</dbReference>
<dbReference type="Pfam" id="PF00096">
    <property type="entry name" value="zf-C2H2"/>
    <property type="match status" value="3"/>
</dbReference>
<dbReference type="PROSITE" id="PS50157">
    <property type="entry name" value="ZINC_FINGER_C2H2_2"/>
    <property type="match status" value="5"/>
</dbReference>
<keyword evidence="5 8" id="KW-0862">Zinc</keyword>
<dbReference type="PANTHER" id="PTHR24406">
    <property type="entry name" value="TRANSCRIPTIONAL REPRESSOR CTCFL-RELATED"/>
    <property type="match status" value="1"/>
</dbReference>
<evidence type="ECO:0000256" key="7">
    <source>
        <dbReference type="PROSITE-ProRule" id="PRU00042"/>
    </source>
</evidence>
<proteinExistence type="predicted"/>
<evidence type="ECO:0000256" key="3">
    <source>
        <dbReference type="ARBA" id="ARBA00022737"/>
    </source>
</evidence>
<evidence type="ECO:0000259" key="10">
    <source>
        <dbReference type="PROSITE" id="PS50157"/>
    </source>
</evidence>
<evidence type="ECO:0000256" key="8">
    <source>
        <dbReference type="PROSITE-ProRule" id="PRU01263"/>
    </source>
</evidence>
<feature type="compositionally biased region" description="Basic and acidic residues" evidence="9">
    <location>
        <begin position="565"/>
        <end position="575"/>
    </location>
</feature>
<feature type="domain" description="C2H2-type" evidence="10">
    <location>
        <begin position="608"/>
        <end position="635"/>
    </location>
</feature>
<feature type="region of interest" description="Disordered" evidence="9">
    <location>
        <begin position="81"/>
        <end position="112"/>
    </location>
</feature>
<evidence type="ECO:0000256" key="4">
    <source>
        <dbReference type="ARBA" id="ARBA00022771"/>
    </source>
</evidence>
<feature type="region of interest" description="Disordered" evidence="9">
    <location>
        <begin position="671"/>
        <end position="750"/>
    </location>
</feature>
<dbReference type="Gene3D" id="3.30.160.60">
    <property type="entry name" value="Classic Zinc Finger"/>
    <property type="match status" value="3"/>
</dbReference>
<evidence type="ECO:0000259" key="11">
    <source>
        <dbReference type="PROSITE" id="PS51915"/>
    </source>
</evidence>
<dbReference type="SMART" id="SM00355">
    <property type="entry name" value="ZnF_C2H2"/>
    <property type="match status" value="7"/>
</dbReference>
<feature type="compositionally biased region" description="Basic residues" evidence="9">
    <location>
        <begin position="689"/>
        <end position="700"/>
    </location>
</feature>
<dbReference type="InterPro" id="IPR012934">
    <property type="entry name" value="Znf_AD"/>
</dbReference>
<dbReference type="InterPro" id="IPR050888">
    <property type="entry name" value="ZnF_C2H2-type_TF"/>
</dbReference>
<dbReference type="InterPro" id="IPR036236">
    <property type="entry name" value="Znf_C2H2_sf"/>
</dbReference>
<dbReference type="PROSITE" id="PS00028">
    <property type="entry name" value="ZINC_FINGER_C2H2_1"/>
    <property type="match status" value="1"/>
</dbReference>
<evidence type="ECO:0000256" key="9">
    <source>
        <dbReference type="SAM" id="MobiDB-lite"/>
    </source>
</evidence>
<keyword evidence="4 7" id="KW-0863">Zinc-finger</keyword>
<keyword evidence="6" id="KW-0539">Nucleus</keyword>
<evidence type="ECO:0000256" key="2">
    <source>
        <dbReference type="ARBA" id="ARBA00022723"/>
    </source>
</evidence>